<organism evidence="8 9">
    <name type="scientific">Ligilactobacillus saerimneri</name>
    <dbReference type="NCBI Taxonomy" id="228229"/>
    <lineage>
        <taxon>Bacteria</taxon>
        <taxon>Bacillati</taxon>
        <taxon>Bacillota</taxon>
        <taxon>Bacilli</taxon>
        <taxon>Lactobacillales</taxon>
        <taxon>Lactobacillaceae</taxon>
        <taxon>Ligilactobacillus</taxon>
    </lineage>
</organism>
<feature type="transmembrane region" description="Helical" evidence="6">
    <location>
        <begin position="303"/>
        <end position="323"/>
    </location>
</feature>
<dbReference type="SMART" id="SM00849">
    <property type="entry name" value="Lactamase_B"/>
    <property type="match status" value="1"/>
</dbReference>
<evidence type="ECO:0000256" key="3">
    <source>
        <dbReference type="ARBA" id="ARBA00022692"/>
    </source>
</evidence>
<sequence>MRQQLVFYLALATVCLSLLVTSSHKLLFALVWVLLTLRIIWAQQKSWLIVWLIWNITATAWLNWRSHDLNLPPGNVTHAQLQVYADDVEVDGDRVALVGTLMEQEKLPKVWVQAYYYCHDQREQAFYCQNKHNLVLTIAGQVRPVSGPTNENQFDYRHYLASKRLAGILTIKQIRRFAVARGTPVGMVHHWRQQWRLYLEKLPYYLKWYSKALLLGINETAEPLYTDIQRLGLIYLFCLSVMHVFYLVTLVQKCGQYLHISRETSNWILLGILPVFLIIAGQSPSLIRAVLMVELTIFLRDILHYPVHSLTIWAVVLSGNLLWSPFQVQMLGFELSYLLTMVLLLSQEISSLRLGVRLNLVSFPLLVWHTFQWNWLTIPLSLVAMPVFQVLILPSTIVGIIWPGGFNGCEEILKGISAVWESMAKWPTTITYGKPALITVIGMISMLLYHQVAVRKKIVKILLMSMLLLNYGIIHFPLSDEVVYFDIGQGDATLLRQRFNRQVVLIDTGGQVSFNRERWRQRASRRTNGETIIVNYLLSQGIDHLDGLLLTHQDTDHTGNMPSIMWRIAVREIYVPWGMEHNQHFRNKIQEPTTIHPVVAGSKLPFRGMTVLHPIQKGMGKNEDSMVLVYNWQQRWFFFSGDLDQAGEKVILHQNPDLKIDYLKLGHHGSKTATSIELLRQVEPQIAIISAGRNNRYHHPSEETVTKLNERKIPFMNTAEVGMIKIKKGWHEEIMTFSPNEQAEHK</sequence>
<feature type="transmembrane region" description="Helical" evidence="6">
    <location>
        <begin position="7"/>
        <end position="35"/>
    </location>
</feature>
<dbReference type="KEGG" id="lsw:GTO87_05250"/>
<reference evidence="8 9" key="1">
    <citation type="submission" date="2020-01" db="EMBL/GenBank/DDBJ databases">
        <title>Complete and circular genome sequences of six lactobacillus isolates from horses.</title>
        <authorList>
            <person name="Hassan H.M."/>
        </authorList>
    </citation>
    <scope>NUCLEOTIDE SEQUENCE [LARGE SCALE GENOMIC DNA]</scope>
    <source>
        <strain evidence="8 9">1A</strain>
    </source>
</reference>
<accession>A0A7H9EKI2</accession>
<dbReference type="GO" id="GO:0030420">
    <property type="term" value="P:establishment of competence for transformation"/>
    <property type="evidence" value="ECO:0007669"/>
    <property type="project" value="InterPro"/>
</dbReference>
<feature type="transmembrane region" description="Helical" evidence="6">
    <location>
        <begin position="376"/>
        <end position="402"/>
    </location>
</feature>
<evidence type="ECO:0000256" key="1">
    <source>
        <dbReference type="ARBA" id="ARBA00004651"/>
    </source>
</evidence>
<keyword evidence="5 6" id="KW-0472">Membrane</keyword>
<evidence type="ECO:0000256" key="5">
    <source>
        <dbReference type="ARBA" id="ARBA00023136"/>
    </source>
</evidence>
<dbReference type="PANTHER" id="PTHR30619:SF7">
    <property type="entry name" value="BETA-LACTAMASE DOMAIN PROTEIN"/>
    <property type="match status" value="1"/>
</dbReference>
<dbReference type="InterPro" id="IPR052159">
    <property type="entry name" value="Competence_DNA_uptake"/>
</dbReference>
<dbReference type="Gene3D" id="3.60.15.10">
    <property type="entry name" value="Ribonuclease Z/Hydroxyacylglutathione hydrolase-like"/>
    <property type="match status" value="1"/>
</dbReference>
<dbReference type="EMBL" id="CP047418">
    <property type="protein sequence ID" value="QLL78061.1"/>
    <property type="molecule type" value="Genomic_DNA"/>
</dbReference>
<dbReference type="InterPro" id="IPR035681">
    <property type="entry name" value="ComA-like_MBL"/>
</dbReference>
<dbReference type="SUPFAM" id="SSF56281">
    <property type="entry name" value="Metallo-hydrolase/oxidoreductase"/>
    <property type="match status" value="1"/>
</dbReference>
<evidence type="ECO:0000313" key="8">
    <source>
        <dbReference type="EMBL" id="QLL78061.1"/>
    </source>
</evidence>
<dbReference type="InterPro" id="IPR025405">
    <property type="entry name" value="DUF4131"/>
</dbReference>
<dbReference type="CDD" id="cd07731">
    <property type="entry name" value="ComA-like_MBL-fold"/>
    <property type="match status" value="1"/>
</dbReference>
<evidence type="ECO:0000256" key="2">
    <source>
        <dbReference type="ARBA" id="ARBA00022475"/>
    </source>
</evidence>
<evidence type="ECO:0000259" key="7">
    <source>
        <dbReference type="SMART" id="SM00849"/>
    </source>
</evidence>
<feature type="transmembrane region" description="Helical" evidence="6">
    <location>
        <begin position="231"/>
        <end position="248"/>
    </location>
</feature>
<dbReference type="InterPro" id="IPR001279">
    <property type="entry name" value="Metallo-B-lactamas"/>
</dbReference>
<feature type="transmembrane region" description="Helical" evidence="6">
    <location>
        <begin position="430"/>
        <end position="449"/>
    </location>
</feature>
<evidence type="ECO:0000313" key="9">
    <source>
        <dbReference type="Proteomes" id="UP000510886"/>
    </source>
</evidence>
<dbReference type="Pfam" id="PF00753">
    <property type="entry name" value="Lactamase_B"/>
    <property type="match status" value="1"/>
</dbReference>
<feature type="transmembrane region" description="Helical" evidence="6">
    <location>
        <begin position="47"/>
        <end position="64"/>
    </location>
</feature>
<dbReference type="InterPro" id="IPR004797">
    <property type="entry name" value="Competence_ComEC/Rec2"/>
</dbReference>
<keyword evidence="3 6" id="KW-0812">Transmembrane</keyword>
<evidence type="ECO:0000256" key="4">
    <source>
        <dbReference type="ARBA" id="ARBA00022989"/>
    </source>
</evidence>
<dbReference type="PANTHER" id="PTHR30619">
    <property type="entry name" value="DNA INTERNALIZATION/COMPETENCE PROTEIN COMEC/REC2"/>
    <property type="match status" value="1"/>
</dbReference>
<dbReference type="NCBIfam" id="TIGR00361">
    <property type="entry name" value="ComEC_Rec2"/>
    <property type="match status" value="1"/>
</dbReference>
<dbReference type="Proteomes" id="UP000510886">
    <property type="component" value="Chromosome"/>
</dbReference>
<dbReference type="InterPro" id="IPR036866">
    <property type="entry name" value="RibonucZ/Hydroxyglut_hydro"/>
</dbReference>
<dbReference type="Pfam" id="PF03772">
    <property type="entry name" value="Competence"/>
    <property type="match status" value="1"/>
</dbReference>
<dbReference type="GO" id="GO:0005886">
    <property type="term" value="C:plasma membrane"/>
    <property type="evidence" value="ECO:0007669"/>
    <property type="project" value="UniProtKB-SubCell"/>
</dbReference>
<proteinExistence type="predicted"/>
<keyword evidence="4 6" id="KW-1133">Transmembrane helix</keyword>
<feature type="domain" description="Metallo-beta-lactamase" evidence="7">
    <location>
        <begin position="489"/>
        <end position="693"/>
    </location>
</feature>
<gene>
    <name evidence="8" type="ORF">GTO87_05250</name>
</gene>
<protein>
    <submittedName>
        <fullName evidence="8">DNA internalization-related competence protein ComEC/Rec2</fullName>
    </submittedName>
</protein>
<feature type="transmembrane region" description="Helical" evidence="6">
    <location>
        <begin position="268"/>
        <end position="291"/>
    </location>
</feature>
<keyword evidence="2" id="KW-1003">Cell membrane</keyword>
<feature type="transmembrane region" description="Helical" evidence="6">
    <location>
        <begin position="461"/>
        <end position="478"/>
    </location>
</feature>
<name>A0A7H9EKI2_9LACO</name>
<dbReference type="Pfam" id="PF13567">
    <property type="entry name" value="DUF4131"/>
    <property type="match status" value="1"/>
</dbReference>
<dbReference type="AlphaFoldDB" id="A0A7H9EKI2"/>
<comment type="subcellular location">
    <subcellularLocation>
        <location evidence="1">Cell membrane</location>
        <topology evidence="1">Multi-pass membrane protein</topology>
    </subcellularLocation>
</comment>
<evidence type="ECO:0000256" key="6">
    <source>
        <dbReference type="SAM" id="Phobius"/>
    </source>
</evidence>
<dbReference type="InterPro" id="IPR004477">
    <property type="entry name" value="ComEC_N"/>
</dbReference>
<dbReference type="RefSeq" id="WP_180848375.1">
    <property type="nucleotide sequence ID" value="NZ_CP047418.1"/>
</dbReference>